<evidence type="ECO:0000256" key="4">
    <source>
        <dbReference type="ARBA" id="ARBA00006914"/>
    </source>
</evidence>
<dbReference type="PROSITE" id="PS00674">
    <property type="entry name" value="AAA"/>
    <property type="match status" value="1"/>
</dbReference>
<evidence type="ECO:0000256" key="6">
    <source>
        <dbReference type="ARBA" id="ARBA00022741"/>
    </source>
</evidence>
<dbReference type="SMART" id="SM00554">
    <property type="entry name" value="FAS1"/>
    <property type="match status" value="2"/>
</dbReference>
<dbReference type="InterPro" id="IPR036378">
    <property type="entry name" value="FAS1_dom_sf"/>
</dbReference>
<comment type="similarity">
    <text evidence="3">Belongs to the PDK/BCKDK protein kinase family.</text>
</comment>
<dbReference type="SUPFAM" id="SSF52540">
    <property type="entry name" value="P-loop containing nucleoside triphosphate hydrolases"/>
    <property type="match status" value="1"/>
</dbReference>
<feature type="region of interest" description="Disordered" evidence="11">
    <location>
        <begin position="1386"/>
        <end position="1414"/>
    </location>
</feature>
<evidence type="ECO:0000259" key="12">
    <source>
        <dbReference type="PROSITE" id="PS50213"/>
    </source>
</evidence>
<dbReference type="Pfam" id="PF10436">
    <property type="entry name" value="BCDHK_Adom3"/>
    <property type="match status" value="1"/>
</dbReference>
<dbReference type="Pfam" id="PF02518">
    <property type="entry name" value="HATPase_c"/>
    <property type="match status" value="1"/>
</dbReference>
<dbReference type="Gene3D" id="3.30.565.10">
    <property type="entry name" value="Histidine kinase-like ATPase, C-terminal domain"/>
    <property type="match status" value="1"/>
</dbReference>
<dbReference type="GO" id="GO:0005524">
    <property type="term" value="F:ATP binding"/>
    <property type="evidence" value="ECO:0007669"/>
    <property type="project" value="UniProtKB-KW"/>
</dbReference>
<feature type="domain" description="FAS1" evidence="12">
    <location>
        <begin position="964"/>
        <end position="1161"/>
    </location>
</feature>
<dbReference type="InterPro" id="IPR048723">
    <property type="entry name" value="OB_PRS7"/>
</dbReference>
<dbReference type="InterPro" id="IPR012340">
    <property type="entry name" value="NA-bd_OB-fold"/>
</dbReference>
<keyword evidence="5" id="KW-0963">Cytoplasm</keyword>
<evidence type="ECO:0000256" key="9">
    <source>
        <dbReference type="ARBA" id="ARBA00023128"/>
    </source>
</evidence>
<evidence type="ECO:0000313" key="14">
    <source>
        <dbReference type="Proteomes" id="UP000757232"/>
    </source>
</evidence>
<dbReference type="Pfam" id="PF21236">
    <property type="entry name" value="OB_PRS7"/>
    <property type="match status" value="1"/>
</dbReference>
<comment type="caution">
    <text evidence="13">The sequence shown here is derived from an EMBL/GenBank/DDBJ whole genome shotgun (WGS) entry which is preliminary data.</text>
</comment>
<dbReference type="EMBL" id="LNZH02000185">
    <property type="protein sequence ID" value="OCB88083.1"/>
    <property type="molecule type" value="Genomic_DNA"/>
</dbReference>
<dbReference type="SUPFAM" id="SSF55874">
    <property type="entry name" value="ATPase domain of HSP90 chaperone/DNA topoisomerase II/histidine kinase"/>
    <property type="match status" value="1"/>
</dbReference>
<dbReference type="InterPro" id="IPR036784">
    <property type="entry name" value="AK/P_DHK_N_sf"/>
</dbReference>
<evidence type="ECO:0000256" key="10">
    <source>
        <dbReference type="ARBA" id="ARBA00067449"/>
    </source>
</evidence>
<dbReference type="InterPro" id="IPR000782">
    <property type="entry name" value="FAS1_domain"/>
</dbReference>
<dbReference type="Pfam" id="PF02469">
    <property type="entry name" value="Fasciclin"/>
    <property type="match status" value="1"/>
</dbReference>
<sequence length="1430" mass="157700">MPPKADWEKYEKRIDGPDDEKINVLDESDIQILKTYGQGPYAVQLKKVENDIKEIQKRVNEKLGVKESDTGLASPNLWDLAADKQRMGEMQSLQVARCTKIIPVNEELAAAARAVNPAGAEQGQKGADEQDKYVINIKQIAKFVVGLGERVAPTDIEEGMRVGVDRNKYQIQIPLPPKIDASVTMMQVEEKPDVTYSDIGGCKEQIEKLREVVETPLLNPERFADLGIDPPKGVLLFGPPGTGKTLCARAVANRTDATFIRVIGSELVQKYVGEGARMVRELFEMARSKKACIIFFDEVDAIGGARFDDGAGGDNEVQRTMLELINQLDGFDPRGNIKVLMATNRPDTLDPALMRPGRLDRRVEFSLPDNEGRAHILRIHARSMSVERNIRFDLIARLCPNTTGAELRSVATEAGMFAIRARRKVATERDFLDAVEKVVRQGTKFSSTGRVRSFATRSIRVLKPPSSQLAALLTKCLTQSPRPLTLSQLLSYGRPLSATSLLSSATYVLSEIPRRLARRIRALESIPFIVGTNPYVARTLETHRESFEWLATHAPARTLEENTEFTARLELLVHRHANDIPTLAKGFHECSRYMSQDAVTDFLDHTIRNRIAVRLIAEQHIALSRALEENQATVHHNGVVDMECSPSDMINTCSSIVNGMCEATFGIAPRVKIDGFAEATFPYVPIHLQYMITELLKNAFRATVEKHRRIHGAASTPDLPPITMTISPFPQMSVPDRPSYMSIRIRDEGGGITPSNMTRIFSYAFTTAGSDSPTSDETDGGPYAAQHVGGSAAIGGDGMGGAGDANLFGEMTSKGVQTGVGTLAGLGYGLPMSRLYARSANIDMQMRKETLTDCVRPLGTDILEAPLIFSLLTAGPYPVVVPIPSSQSQNTMYNRIPTIIFIVVLAAGATVGFPSLYDQQHGHCSTRPSPELSIYESAGVLTTEEASSSPHFPFPPGHPPKTTNGTIFTTLSENPEFSRLVKLVNVSDDIVSLLNDSSTNLTFFAVPNSAIPKRPPHRGHTHLSFLTEQSPTLGDIISAFEPFIGDEGIYSGNADDDRVKKFITAVLSYHIIPQQLNLAALTKNTTYPTRLSHVFGALNDEAIRIRFSQGLPFARVNFYSQVIKPDIGTSNGKSITGFLPGKFRLYNALTEGFIHVVNRPLAPPLAVFQTIFLLQQGFSTLSSAIQRTALTSALDYKFVPDAIEEQTSAEGSPVVTLFAPTNKAFLSLPRDLQLFLFSPFGERVLKKILQYHVVPDIALYTDWILNTTSDGFSDKFGEETVQPYEELPAFVWGSMPFGDQHPLREDPNTLFPKPDIIYNLTLPTALEGHALNVLAVGFPIRLPGPKHPKEIGQLKEVFVNGQKVSAYDGVALNGALHVIDKLVSPRRSKRRPHHDGIPNDETASFSPAMDEEDRDDWQNWEEWLLEWAEN</sequence>
<dbReference type="OrthoDB" id="1937997at2759"/>
<dbReference type="InterPro" id="IPR027417">
    <property type="entry name" value="P-loop_NTPase"/>
</dbReference>
<dbReference type="FunFam" id="3.40.50.300:FF:000027">
    <property type="entry name" value="26S protease regulatory subunit 7"/>
    <property type="match status" value="1"/>
</dbReference>
<accession>A0A9Q5N8V7</accession>
<dbReference type="Gene3D" id="2.30.180.10">
    <property type="entry name" value="FAS1 domain"/>
    <property type="match status" value="2"/>
</dbReference>
<dbReference type="SMART" id="SM00387">
    <property type="entry name" value="HATPase_c"/>
    <property type="match status" value="1"/>
</dbReference>
<reference evidence="13" key="1">
    <citation type="submission" date="2016-06" db="EMBL/GenBank/DDBJ databases">
        <title>Draft Genome sequence of the fungus Inonotus baumii.</title>
        <authorList>
            <person name="Zhu H."/>
            <person name="Lin W."/>
        </authorList>
    </citation>
    <scope>NUCLEOTIDE SEQUENCE</scope>
    <source>
        <strain evidence="13">821</strain>
    </source>
</reference>
<evidence type="ECO:0000256" key="3">
    <source>
        <dbReference type="ARBA" id="ARBA00006155"/>
    </source>
</evidence>
<dbReference type="Proteomes" id="UP000757232">
    <property type="component" value="Unassembled WGS sequence"/>
</dbReference>
<dbReference type="Gene3D" id="1.20.140.20">
    <property type="entry name" value="Alpha-ketoacid/pyruvate dehydrogenase kinase, N-terminal domain"/>
    <property type="match status" value="1"/>
</dbReference>
<comment type="similarity">
    <text evidence="4">Belongs to the AAA ATPase family.</text>
</comment>
<comment type="subcellular location">
    <subcellularLocation>
        <location evidence="2">Cytoplasm</location>
    </subcellularLocation>
    <subcellularLocation>
        <location evidence="1">Mitochondrion</location>
    </subcellularLocation>
</comment>
<dbReference type="FunFam" id="2.40.50.140:FF:000440">
    <property type="entry name" value="26S protease regulatory subunit 7"/>
    <property type="match status" value="1"/>
</dbReference>
<proteinExistence type="inferred from homology"/>
<evidence type="ECO:0000256" key="5">
    <source>
        <dbReference type="ARBA" id="ARBA00022490"/>
    </source>
</evidence>
<dbReference type="InterPro" id="IPR003594">
    <property type="entry name" value="HATPase_dom"/>
</dbReference>
<evidence type="ECO:0000256" key="2">
    <source>
        <dbReference type="ARBA" id="ARBA00004496"/>
    </source>
</evidence>
<dbReference type="Pfam" id="PF00004">
    <property type="entry name" value="AAA"/>
    <property type="match status" value="1"/>
</dbReference>
<dbReference type="CDD" id="cd19502">
    <property type="entry name" value="RecA-like_PAN_like"/>
    <property type="match status" value="1"/>
</dbReference>
<dbReference type="SUPFAM" id="SSF69012">
    <property type="entry name" value="alpha-ketoacid dehydrogenase kinase, N-terminal domain"/>
    <property type="match status" value="1"/>
</dbReference>
<dbReference type="InterPro" id="IPR050221">
    <property type="entry name" value="26S_Proteasome_ATPase"/>
</dbReference>
<organism evidence="13 14">
    <name type="scientific">Sanghuangporus baumii</name>
    <name type="common">Phellinus baumii</name>
    <dbReference type="NCBI Taxonomy" id="108892"/>
    <lineage>
        <taxon>Eukaryota</taxon>
        <taxon>Fungi</taxon>
        <taxon>Dikarya</taxon>
        <taxon>Basidiomycota</taxon>
        <taxon>Agaricomycotina</taxon>
        <taxon>Agaricomycetes</taxon>
        <taxon>Hymenochaetales</taxon>
        <taxon>Hymenochaetaceae</taxon>
        <taxon>Sanghuangporus</taxon>
    </lineage>
</organism>
<dbReference type="SUPFAM" id="SSF82153">
    <property type="entry name" value="FAS1 domain"/>
    <property type="match status" value="2"/>
</dbReference>
<dbReference type="GO" id="GO:0005739">
    <property type="term" value="C:mitochondrion"/>
    <property type="evidence" value="ECO:0007669"/>
    <property type="project" value="UniProtKB-SubCell"/>
</dbReference>
<keyword evidence="8 13" id="KW-0647">Proteasome</keyword>
<dbReference type="PROSITE" id="PS50213">
    <property type="entry name" value="FAS1"/>
    <property type="match status" value="2"/>
</dbReference>
<protein>
    <recommendedName>
        <fullName evidence="10">26S proteasome regulatory subunit 7 homolog</fullName>
    </recommendedName>
</protein>
<dbReference type="FunFam" id="1.10.8.60:FF:000005">
    <property type="entry name" value="26S protease regulatory subunit 7"/>
    <property type="match status" value="1"/>
</dbReference>
<keyword evidence="6" id="KW-0547">Nucleotide-binding</keyword>
<dbReference type="InterPro" id="IPR003593">
    <property type="entry name" value="AAA+_ATPase"/>
</dbReference>
<dbReference type="GO" id="GO:0016887">
    <property type="term" value="F:ATP hydrolysis activity"/>
    <property type="evidence" value="ECO:0007669"/>
    <property type="project" value="InterPro"/>
</dbReference>
<gene>
    <name evidence="13" type="ORF">A7U60_g4870</name>
</gene>
<dbReference type="InterPro" id="IPR003959">
    <property type="entry name" value="ATPase_AAA_core"/>
</dbReference>
<dbReference type="PANTHER" id="PTHR23073">
    <property type="entry name" value="26S PROTEASOME REGULATORY SUBUNIT"/>
    <property type="match status" value="1"/>
</dbReference>
<name>A0A9Q5N8V7_SANBA</name>
<evidence type="ECO:0000313" key="13">
    <source>
        <dbReference type="EMBL" id="OCB88083.1"/>
    </source>
</evidence>
<dbReference type="InterPro" id="IPR003960">
    <property type="entry name" value="ATPase_AAA_CS"/>
</dbReference>
<evidence type="ECO:0000256" key="7">
    <source>
        <dbReference type="ARBA" id="ARBA00022840"/>
    </source>
</evidence>
<dbReference type="InterPro" id="IPR036890">
    <property type="entry name" value="HATPase_C_sf"/>
</dbReference>
<dbReference type="Gene3D" id="3.40.50.300">
    <property type="entry name" value="P-loop containing nucleotide triphosphate hydrolases"/>
    <property type="match status" value="1"/>
</dbReference>
<evidence type="ECO:0000256" key="1">
    <source>
        <dbReference type="ARBA" id="ARBA00004173"/>
    </source>
</evidence>
<dbReference type="GO" id="GO:0008540">
    <property type="term" value="C:proteasome regulatory particle, base subcomplex"/>
    <property type="evidence" value="ECO:0007669"/>
    <property type="project" value="UniProtKB-ARBA"/>
</dbReference>
<dbReference type="InterPro" id="IPR018955">
    <property type="entry name" value="BCDHK/PDK_N"/>
</dbReference>
<keyword evidence="9" id="KW-0496">Mitochondrion</keyword>
<evidence type="ECO:0000256" key="11">
    <source>
        <dbReference type="SAM" id="MobiDB-lite"/>
    </source>
</evidence>
<dbReference type="Gene3D" id="2.40.50.140">
    <property type="entry name" value="Nucleic acid-binding proteins"/>
    <property type="match status" value="1"/>
</dbReference>
<evidence type="ECO:0000256" key="8">
    <source>
        <dbReference type="ARBA" id="ARBA00022942"/>
    </source>
</evidence>
<keyword evidence="14" id="KW-1185">Reference proteome</keyword>
<dbReference type="Gene3D" id="1.10.8.60">
    <property type="match status" value="1"/>
</dbReference>
<keyword evidence="7" id="KW-0067">ATP-binding</keyword>
<dbReference type="SMART" id="SM00382">
    <property type="entry name" value="AAA"/>
    <property type="match status" value="1"/>
</dbReference>
<feature type="domain" description="FAS1" evidence="12">
    <location>
        <begin position="1165"/>
        <end position="1383"/>
    </location>
</feature>